<proteinExistence type="inferred from homology"/>
<dbReference type="Gene3D" id="2.30.30.60">
    <property type="match status" value="1"/>
</dbReference>
<feature type="domain" description="Mechanosensitive ion channel MscS C-terminal" evidence="9">
    <location>
        <begin position="189"/>
        <end position="270"/>
    </location>
</feature>
<evidence type="ECO:0000256" key="2">
    <source>
        <dbReference type="ARBA" id="ARBA00008017"/>
    </source>
</evidence>
<dbReference type="InterPro" id="IPR011014">
    <property type="entry name" value="MscS_channel_TM-2"/>
</dbReference>
<evidence type="ECO:0000256" key="7">
    <source>
        <dbReference type="SAM" id="Phobius"/>
    </source>
</evidence>
<accession>A0A9D1DKX7</accession>
<feature type="transmembrane region" description="Helical" evidence="7">
    <location>
        <begin position="70"/>
        <end position="87"/>
    </location>
</feature>
<dbReference type="Gene3D" id="3.30.70.100">
    <property type="match status" value="1"/>
</dbReference>
<organism evidence="10 11">
    <name type="scientific">Candidatus Scatomorpha intestinigallinarum</name>
    <dbReference type="NCBI Taxonomy" id="2840923"/>
    <lineage>
        <taxon>Bacteria</taxon>
        <taxon>Bacillati</taxon>
        <taxon>Bacillota</taxon>
        <taxon>Clostridia</taxon>
        <taxon>Eubacteriales</taxon>
        <taxon>Candidatus Scatomorpha</taxon>
    </lineage>
</organism>
<dbReference type="InterPro" id="IPR010920">
    <property type="entry name" value="LSM_dom_sf"/>
</dbReference>
<keyword evidence="6 7" id="KW-0472">Membrane</keyword>
<evidence type="ECO:0000256" key="6">
    <source>
        <dbReference type="ARBA" id="ARBA00023136"/>
    </source>
</evidence>
<evidence type="ECO:0000256" key="1">
    <source>
        <dbReference type="ARBA" id="ARBA00004651"/>
    </source>
</evidence>
<dbReference type="Pfam" id="PF00924">
    <property type="entry name" value="MS_channel_2nd"/>
    <property type="match status" value="1"/>
</dbReference>
<dbReference type="InterPro" id="IPR006685">
    <property type="entry name" value="MscS_channel_2nd"/>
</dbReference>
<evidence type="ECO:0000313" key="11">
    <source>
        <dbReference type="Proteomes" id="UP000824238"/>
    </source>
</evidence>
<dbReference type="GO" id="GO:0005886">
    <property type="term" value="C:plasma membrane"/>
    <property type="evidence" value="ECO:0007669"/>
    <property type="project" value="UniProtKB-SubCell"/>
</dbReference>
<evidence type="ECO:0000256" key="5">
    <source>
        <dbReference type="ARBA" id="ARBA00022989"/>
    </source>
</evidence>
<sequence length="283" mass="30729">MPDISELLTIEAEQFSVQNLLETEIGGFSLGNLLAAAVILLISLVVIKLLTKAVRRALERSKLERAIRSFILSCVRVLLWVLVALIIADKLSIPSASLVAVLSVAGLAFSLSLQNTLSNVFAGFTLLMTRPFSSGDFVELGATTGTVISSGLFYVTLVTADRKEIHIPNSDVAASRITNYSTEPTRRVDLAFGLEYSCDAESVRRALLDAAAADARVLTEPAPSVVVSAYKASSVEYSLRAWAATQDYWDVYFALNENCRTALEKAGLSMAFDRLDVRILDNK</sequence>
<dbReference type="InterPro" id="IPR045275">
    <property type="entry name" value="MscS_archaea/bacteria_type"/>
</dbReference>
<comment type="similarity">
    <text evidence="2">Belongs to the MscS (TC 1.A.23) family.</text>
</comment>
<dbReference type="SUPFAM" id="SSF82689">
    <property type="entry name" value="Mechanosensitive channel protein MscS (YggB), C-terminal domain"/>
    <property type="match status" value="1"/>
</dbReference>
<feature type="domain" description="Mechanosensitive ion channel MscS" evidence="8">
    <location>
        <begin position="115"/>
        <end position="181"/>
    </location>
</feature>
<dbReference type="Proteomes" id="UP000824238">
    <property type="component" value="Unassembled WGS sequence"/>
</dbReference>
<dbReference type="InterPro" id="IPR008910">
    <property type="entry name" value="MSC_TM_helix"/>
</dbReference>
<protein>
    <submittedName>
        <fullName evidence="10">Mechanosensitive ion channel</fullName>
    </submittedName>
</protein>
<feature type="transmembrane region" description="Helical" evidence="7">
    <location>
        <begin position="93"/>
        <end position="113"/>
    </location>
</feature>
<dbReference type="PANTHER" id="PTHR30221:SF1">
    <property type="entry name" value="SMALL-CONDUCTANCE MECHANOSENSITIVE CHANNEL"/>
    <property type="match status" value="1"/>
</dbReference>
<dbReference type="EMBL" id="DVHH01000103">
    <property type="protein sequence ID" value="HIR54762.1"/>
    <property type="molecule type" value="Genomic_DNA"/>
</dbReference>
<comment type="subcellular location">
    <subcellularLocation>
        <location evidence="1">Cell membrane</location>
        <topology evidence="1">Multi-pass membrane protein</topology>
    </subcellularLocation>
</comment>
<evidence type="ECO:0000259" key="9">
    <source>
        <dbReference type="Pfam" id="PF21082"/>
    </source>
</evidence>
<dbReference type="PANTHER" id="PTHR30221">
    <property type="entry name" value="SMALL-CONDUCTANCE MECHANOSENSITIVE CHANNEL"/>
    <property type="match status" value="1"/>
</dbReference>
<dbReference type="Gene3D" id="1.10.287.1260">
    <property type="match status" value="1"/>
</dbReference>
<keyword evidence="5 7" id="KW-1133">Transmembrane helix</keyword>
<dbReference type="InterPro" id="IPR011066">
    <property type="entry name" value="MscS_channel_C_sf"/>
</dbReference>
<gene>
    <name evidence="10" type="ORF">IAD36_04055</name>
</gene>
<evidence type="ECO:0000313" key="10">
    <source>
        <dbReference type="EMBL" id="HIR54762.1"/>
    </source>
</evidence>
<dbReference type="InterPro" id="IPR023408">
    <property type="entry name" value="MscS_beta-dom_sf"/>
</dbReference>
<dbReference type="InterPro" id="IPR049278">
    <property type="entry name" value="MS_channel_C"/>
</dbReference>
<dbReference type="AlphaFoldDB" id="A0A9D1DKX7"/>
<evidence type="ECO:0000259" key="8">
    <source>
        <dbReference type="Pfam" id="PF00924"/>
    </source>
</evidence>
<feature type="transmembrane region" description="Helical" evidence="7">
    <location>
        <begin position="30"/>
        <end position="50"/>
    </location>
</feature>
<dbReference type="Pfam" id="PF21082">
    <property type="entry name" value="MS_channel_3rd"/>
    <property type="match status" value="1"/>
</dbReference>
<reference evidence="10" key="2">
    <citation type="journal article" date="2021" name="PeerJ">
        <title>Extensive microbial diversity within the chicken gut microbiome revealed by metagenomics and culture.</title>
        <authorList>
            <person name="Gilroy R."/>
            <person name="Ravi A."/>
            <person name="Getino M."/>
            <person name="Pursley I."/>
            <person name="Horton D.L."/>
            <person name="Alikhan N.F."/>
            <person name="Baker D."/>
            <person name="Gharbi K."/>
            <person name="Hall N."/>
            <person name="Watson M."/>
            <person name="Adriaenssens E.M."/>
            <person name="Foster-Nyarko E."/>
            <person name="Jarju S."/>
            <person name="Secka A."/>
            <person name="Antonio M."/>
            <person name="Oren A."/>
            <person name="Chaudhuri R.R."/>
            <person name="La Ragione R."/>
            <person name="Hildebrand F."/>
            <person name="Pallen M.J."/>
        </authorList>
    </citation>
    <scope>NUCLEOTIDE SEQUENCE</scope>
    <source>
        <strain evidence="10">ChiGjej3B3-7149</strain>
    </source>
</reference>
<dbReference type="SUPFAM" id="SSF82861">
    <property type="entry name" value="Mechanosensitive channel protein MscS (YggB), transmembrane region"/>
    <property type="match status" value="1"/>
</dbReference>
<keyword evidence="3" id="KW-1003">Cell membrane</keyword>
<dbReference type="Pfam" id="PF05552">
    <property type="entry name" value="MS_channel_1st_1"/>
    <property type="match status" value="1"/>
</dbReference>
<dbReference type="GO" id="GO:0008381">
    <property type="term" value="F:mechanosensitive monoatomic ion channel activity"/>
    <property type="evidence" value="ECO:0007669"/>
    <property type="project" value="InterPro"/>
</dbReference>
<name>A0A9D1DKX7_9FIRM</name>
<evidence type="ECO:0000256" key="4">
    <source>
        <dbReference type="ARBA" id="ARBA00022692"/>
    </source>
</evidence>
<comment type="caution">
    <text evidence="10">The sequence shown here is derived from an EMBL/GenBank/DDBJ whole genome shotgun (WGS) entry which is preliminary data.</text>
</comment>
<evidence type="ECO:0000256" key="3">
    <source>
        <dbReference type="ARBA" id="ARBA00022475"/>
    </source>
</evidence>
<keyword evidence="4 7" id="KW-0812">Transmembrane</keyword>
<reference evidence="10" key="1">
    <citation type="submission" date="2020-10" db="EMBL/GenBank/DDBJ databases">
        <authorList>
            <person name="Gilroy R."/>
        </authorList>
    </citation>
    <scope>NUCLEOTIDE SEQUENCE</scope>
    <source>
        <strain evidence="10">ChiGjej3B3-7149</strain>
    </source>
</reference>
<dbReference type="SUPFAM" id="SSF50182">
    <property type="entry name" value="Sm-like ribonucleoproteins"/>
    <property type="match status" value="1"/>
</dbReference>